<dbReference type="InterPro" id="IPR018667">
    <property type="entry name" value="DUF2126"/>
</dbReference>
<dbReference type="eggNOG" id="COG1305">
    <property type="taxonomic scope" value="Bacteria"/>
</dbReference>
<dbReference type="AlphaFoldDB" id="Q2RR87"/>
<protein>
    <submittedName>
        <fullName evidence="3">Transglutaminase-like</fullName>
    </submittedName>
</protein>
<dbReference type="EnsemblBacteria" id="ABC23358">
    <property type="protein sequence ID" value="ABC23358"/>
    <property type="gene ID" value="Rru_A2558"/>
</dbReference>
<proteinExistence type="predicted"/>
<dbReference type="PhylomeDB" id="Q2RR87"/>
<dbReference type="Pfam" id="PF01841">
    <property type="entry name" value="Transglut_core"/>
    <property type="match status" value="1"/>
</dbReference>
<gene>
    <name evidence="3" type="ordered locus">Rru_A2558</name>
</gene>
<feature type="region of interest" description="Disordered" evidence="1">
    <location>
        <begin position="1064"/>
        <end position="1090"/>
    </location>
</feature>
<dbReference type="KEGG" id="rru:Rru_A2558"/>
<sequence>MSIHVALNHRTVYRYDRRVTLSPQVIRLRPAPHSRTPVLSYSLKIEPQPHFLNWQQDPHSNWLARVVFPEPVDHFSVEVDLIADMAVFNPFDFFLEPEAERFPFAYPEDLAEELAPFRRKADAGPLLSALIDSVDLTPTPTVDFLVALNSRLQQRIGYVVRLEPGVQTPEETLGLAKGSCRDTAWLLVQLLRHLGLAARFVSGYLLQLTADQKSLDGPSGPEHDFTDLHAWAEVYLPGAGWVGLDPTSGLFAGEGHIPLAATPDTPSAAPVSGLVEPCETAFDFAMSITRVHETPRVTKPYSDEQWRAIDALGRRIDTVLGKADVRLTMGGEPTFVSIDDMDGPEWNTTAVGPDKERLATNLLHRLRQSYAPAGLLLFGQGKWYPGEQLPRWAHHLFWRTDGKALWRTPRLLSDGLSDHGHDTRSARAFVERLTTRLGLDNKVILEAYEDPWHFLAQERQLPANVDALDNHLEDRQSRDRLARVFERGLDKLVGYVLPVQRQTPPKGAAAWKSEVWRFRQEHCYLIPGDSALGLRLPLASLPWLAPEEYPFLVEEDPFAPRPPLADPPPLAAAPPKDSRSDAVVRTALCVEARGGRLHVFMPPAETLENYLALLHEVEGTASDLDLPITLEGYSPPQDERLRMIKITPDPGVIEVNVHPSTTWEALVHTTETLYAGARAERLGTEKFMIDGRHVGTGGGNHLVVGGATPADSPFLRRPDLLGSLIRYWQNHPALSYLFSGLFIGPTSQAPRVDEGRDDALYELAIALDQLPDKADSAAGEAPPWLVDRVLRNLLTDLTGNTHRTEICIDKLYSPDSATGRLGLVEFRAFEMPPHARMSLAQQLLLRALIARFWETPYQAPLVRWGHALRDRFMLPHFIEADLRDMIDDMTRAGYAFETSWFAPHLEFRFPRYGAVRPAGVEIEIRHALEPWHVMGEEPSAGGTVRFVDSSVERLQIKVRGLVPGRHVVTCNGRRLPLTPTQTPGEAVAGVRYRAWMPASCLHPTIPSQAPLVFDLVDLWNERSLGGCTYHVAHPGGRNYETFPVNANEAESRRLARFFPFGHTPGPMAVPEDERNDDFPMTLDLRRRPGP</sequence>
<dbReference type="PATRIC" id="fig|269796.9.peg.2666"/>
<dbReference type="Pfam" id="PF09899">
    <property type="entry name" value="DUF2126"/>
    <property type="match status" value="1"/>
</dbReference>
<dbReference type="eggNOG" id="COG4196">
    <property type="taxonomic scope" value="Bacteria"/>
</dbReference>
<dbReference type="RefSeq" id="WP_011390311.1">
    <property type="nucleotide sequence ID" value="NC_007643.1"/>
</dbReference>
<dbReference type="InterPro" id="IPR038765">
    <property type="entry name" value="Papain-like_cys_pep_sf"/>
</dbReference>
<dbReference type="InterPro" id="IPR002931">
    <property type="entry name" value="Transglutaminase-like"/>
</dbReference>
<keyword evidence="4" id="KW-1185">Reference proteome</keyword>
<dbReference type="Gene3D" id="3.10.620.30">
    <property type="match status" value="1"/>
</dbReference>
<feature type="domain" description="Transglutaminase-like" evidence="2">
    <location>
        <begin position="172"/>
        <end position="248"/>
    </location>
</feature>
<dbReference type="Proteomes" id="UP000001929">
    <property type="component" value="Chromosome"/>
</dbReference>
<evidence type="ECO:0000259" key="2">
    <source>
        <dbReference type="SMART" id="SM00460"/>
    </source>
</evidence>
<accession>Q2RR87</accession>
<dbReference type="SUPFAM" id="SSF54001">
    <property type="entry name" value="Cysteine proteinases"/>
    <property type="match status" value="1"/>
</dbReference>
<dbReference type="EMBL" id="CP000230">
    <property type="protein sequence ID" value="ABC23358.1"/>
    <property type="molecule type" value="Genomic_DNA"/>
</dbReference>
<organism evidence="3 4">
    <name type="scientific">Rhodospirillum rubrum (strain ATCC 11170 / ATH 1.1.1 / DSM 467 / LMG 4362 / NCIMB 8255 / S1)</name>
    <dbReference type="NCBI Taxonomy" id="269796"/>
    <lineage>
        <taxon>Bacteria</taxon>
        <taxon>Pseudomonadati</taxon>
        <taxon>Pseudomonadota</taxon>
        <taxon>Alphaproteobacteria</taxon>
        <taxon>Rhodospirillales</taxon>
        <taxon>Rhodospirillaceae</taxon>
        <taxon>Rhodospirillum</taxon>
    </lineage>
</organism>
<evidence type="ECO:0000256" key="1">
    <source>
        <dbReference type="SAM" id="MobiDB-lite"/>
    </source>
</evidence>
<dbReference type="PANTHER" id="PTHR33490">
    <property type="entry name" value="BLR5614 PROTEIN-RELATED"/>
    <property type="match status" value="1"/>
</dbReference>
<reference evidence="3 4" key="1">
    <citation type="journal article" date="2011" name="Stand. Genomic Sci.">
        <title>Complete genome sequence of Rhodospirillum rubrum type strain (S1).</title>
        <authorList>
            <person name="Munk A.C."/>
            <person name="Copeland A."/>
            <person name="Lucas S."/>
            <person name="Lapidus A."/>
            <person name="Del Rio T.G."/>
            <person name="Barry K."/>
            <person name="Detter J.C."/>
            <person name="Hammon N."/>
            <person name="Israni S."/>
            <person name="Pitluck S."/>
            <person name="Brettin T."/>
            <person name="Bruce D."/>
            <person name="Han C."/>
            <person name="Tapia R."/>
            <person name="Gilna P."/>
            <person name="Schmutz J."/>
            <person name="Larimer F."/>
            <person name="Land M."/>
            <person name="Kyrpides N.C."/>
            <person name="Mavromatis K."/>
            <person name="Richardson P."/>
            <person name="Rohde M."/>
            <person name="Goker M."/>
            <person name="Klenk H.P."/>
            <person name="Zhang Y."/>
            <person name="Roberts G.P."/>
            <person name="Reslewic S."/>
            <person name="Schwartz D.C."/>
        </authorList>
    </citation>
    <scope>NUCLEOTIDE SEQUENCE [LARGE SCALE GENOMIC DNA]</scope>
    <source>
        <strain evidence="4">ATCC 11170 / ATH 1.1.1 / DSM 467 / LMG 4362 / NCIMB 8255 / S1</strain>
    </source>
</reference>
<name>Q2RR87_RHORT</name>
<evidence type="ECO:0000313" key="3">
    <source>
        <dbReference type="EMBL" id="ABC23358.1"/>
    </source>
</evidence>
<dbReference type="HOGENOM" id="CLU_008973_4_0_5"/>
<evidence type="ECO:0000313" key="4">
    <source>
        <dbReference type="Proteomes" id="UP000001929"/>
    </source>
</evidence>
<dbReference type="InterPro" id="IPR013589">
    <property type="entry name" value="Bac_transglu_N"/>
</dbReference>
<dbReference type="PANTHER" id="PTHR33490:SF1">
    <property type="entry name" value="SLL1233 PROTEIN"/>
    <property type="match status" value="1"/>
</dbReference>
<dbReference type="Pfam" id="PF08379">
    <property type="entry name" value="Bact_transglu_N"/>
    <property type="match status" value="1"/>
</dbReference>
<dbReference type="SMART" id="SM00460">
    <property type="entry name" value="TGc"/>
    <property type="match status" value="1"/>
</dbReference>
<dbReference type="STRING" id="269796.Rru_A2558"/>